<accession>B9TEK1</accession>
<dbReference type="AlphaFoldDB" id="B9TEK1"/>
<dbReference type="InParanoid" id="B9TEK1"/>
<dbReference type="EMBL" id="EQ979066">
    <property type="protein sequence ID" value="EEF25714.1"/>
    <property type="molecule type" value="Genomic_DNA"/>
</dbReference>
<sequence>MPKGVLAPVLSRGQSKNLLQDLQVVRNAEGVARIFMGEERIEVVEPRPGDCRKAHGARFVRGEKDQILRSRSFCGRLFGKALESMDLAMPQRTFRLIVRFRQYDGVVVFSQQGGAEDLVAARHALLCQRQHMVLKCGQKCIQKQVFISRSGHACHPSRCQKAGNMRSKQHAKHAIGVYADRNFLIGSHIPFAGWIKGFPVALNRLPDRNSFRCDADRP</sequence>
<reference evidence="2" key="1">
    <citation type="journal article" date="2010" name="Nat. Biotechnol.">
        <title>Draft genome sequence of the oilseed species Ricinus communis.</title>
        <authorList>
            <person name="Chan A.P."/>
            <person name="Crabtree J."/>
            <person name="Zhao Q."/>
            <person name="Lorenzi H."/>
            <person name="Orvis J."/>
            <person name="Puiu D."/>
            <person name="Melake-Berhan A."/>
            <person name="Jones K.M."/>
            <person name="Redman J."/>
            <person name="Chen G."/>
            <person name="Cahoon E.B."/>
            <person name="Gedil M."/>
            <person name="Stanke M."/>
            <person name="Haas B.J."/>
            <person name="Wortman J.R."/>
            <person name="Fraser-Liggett C.M."/>
            <person name="Ravel J."/>
            <person name="Rabinowicz P.D."/>
        </authorList>
    </citation>
    <scope>NUCLEOTIDE SEQUENCE [LARGE SCALE GENOMIC DNA]</scope>
    <source>
        <strain evidence="2">cv. Hale</strain>
    </source>
</reference>
<keyword evidence="2" id="KW-1185">Reference proteome</keyword>
<evidence type="ECO:0000313" key="2">
    <source>
        <dbReference type="Proteomes" id="UP000008311"/>
    </source>
</evidence>
<dbReference type="Proteomes" id="UP000008311">
    <property type="component" value="Unassembled WGS sequence"/>
</dbReference>
<gene>
    <name evidence="1" type="ORF">RCOM_1887440</name>
</gene>
<proteinExistence type="predicted"/>
<name>B9TEK1_RICCO</name>
<evidence type="ECO:0000313" key="1">
    <source>
        <dbReference type="EMBL" id="EEF25714.1"/>
    </source>
</evidence>
<organism evidence="1 2">
    <name type="scientific">Ricinus communis</name>
    <name type="common">Castor bean</name>
    <dbReference type="NCBI Taxonomy" id="3988"/>
    <lineage>
        <taxon>Eukaryota</taxon>
        <taxon>Viridiplantae</taxon>
        <taxon>Streptophyta</taxon>
        <taxon>Embryophyta</taxon>
        <taxon>Tracheophyta</taxon>
        <taxon>Spermatophyta</taxon>
        <taxon>Magnoliopsida</taxon>
        <taxon>eudicotyledons</taxon>
        <taxon>Gunneridae</taxon>
        <taxon>Pentapetalae</taxon>
        <taxon>rosids</taxon>
        <taxon>fabids</taxon>
        <taxon>Malpighiales</taxon>
        <taxon>Euphorbiaceae</taxon>
        <taxon>Acalyphoideae</taxon>
        <taxon>Acalypheae</taxon>
        <taxon>Ricinus</taxon>
    </lineage>
</organism>
<protein>
    <submittedName>
        <fullName evidence="1">Uncharacterized protein</fullName>
    </submittedName>
</protein>